<evidence type="ECO:0000313" key="2">
    <source>
        <dbReference type="Proteomes" id="UP000449846"/>
    </source>
</evidence>
<reference evidence="1 2" key="1">
    <citation type="submission" date="2019-11" db="EMBL/GenBank/DDBJ databases">
        <authorList>
            <person name="Dong K."/>
        </authorList>
    </citation>
    <scope>NUCLEOTIDE SEQUENCE [LARGE SCALE GENOMIC DNA]</scope>
    <source>
        <strain evidence="1 2">NBRC 112902</strain>
    </source>
</reference>
<dbReference type="EMBL" id="WMIG01000026">
    <property type="protein sequence ID" value="MTH62159.1"/>
    <property type="molecule type" value="Genomic_DNA"/>
</dbReference>
<comment type="caution">
    <text evidence="1">The sequence shown here is derived from an EMBL/GenBank/DDBJ whole genome shotgun (WGS) entry which is preliminary data.</text>
</comment>
<sequence length="84" mass="9318">MNLTGTTIQDPTNMMDKGEFLHFHTWRDHTGAAIEYWRGTQRNGACVRTLNAAGEMTTITHYADPGAALQAIRPKVDKIPGIPH</sequence>
<dbReference type="AlphaFoldDB" id="A0A844HSM4"/>
<evidence type="ECO:0000313" key="1">
    <source>
        <dbReference type="EMBL" id="MTH62159.1"/>
    </source>
</evidence>
<organism evidence="1 2">
    <name type="scientific">Paracoccus litorisediminis</name>
    <dbReference type="NCBI Taxonomy" id="2006130"/>
    <lineage>
        <taxon>Bacteria</taxon>
        <taxon>Pseudomonadati</taxon>
        <taxon>Pseudomonadota</taxon>
        <taxon>Alphaproteobacteria</taxon>
        <taxon>Rhodobacterales</taxon>
        <taxon>Paracoccaceae</taxon>
        <taxon>Paracoccus</taxon>
    </lineage>
</organism>
<name>A0A844HSM4_9RHOB</name>
<accession>A0A844HSM4</accession>
<gene>
    <name evidence="1" type="ORF">GL300_23455</name>
</gene>
<dbReference type="Proteomes" id="UP000449846">
    <property type="component" value="Unassembled WGS sequence"/>
</dbReference>
<dbReference type="RefSeq" id="WP_155042110.1">
    <property type="nucleotide sequence ID" value="NZ_WMIG01000026.1"/>
</dbReference>
<proteinExistence type="predicted"/>
<keyword evidence="2" id="KW-1185">Reference proteome</keyword>
<protein>
    <submittedName>
        <fullName evidence="1">Uncharacterized protein</fullName>
    </submittedName>
</protein>